<sequence length="394" mass="45625">MKTDHKAVVLGCNYYIGLSIIRCLGQQGIYVTGVHYQEEGAYAFKSKYLSERMIAPHHEKEAEQFKNFLIAYAKKQTHKPVLYPTADPFVLLIDKYFDELKEYYLFNQTQQGFWSDIIDKDKLYLLAAEHNVRVPKSFSTDDEHLIEKVESELGYPCIIKPFDSSTFVSTFRRKLFKINNREELLEKLEAVKEKNIDVAVQQLIQGFDDHMYTFDAYLNQDAKVTHWLTAQKQRQYPINFGASVYIKQTHVPELAEIGIPFLEGIGYKGFAEIEFKKDEQTGKYYLIEINARTTNFNQMLAELGFNMPLLAYKELTGQPIGEQTLEETTGYGFHYMYEDLHATRAYLASKQLSVGQIAKTYTDKRVGAIWDRKDPKPGFAYLGVLFGKVKKKLF</sequence>
<evidence type="ECO:0000256" key="2">
    <source>
        <dbReference type="PROSITE-ProRule" id="PRU00409"/>
    </source>
</evidence>
<dbReference type="Gene3D" id="3.30.1490.20">
    <property type="entry name" value="ATP-grasp fold, A domain"/>
    <property type="match status" value="1"/>
</dbReference>
<organism evidence="4 5">
    <name type="scientific">Alkalibacterium thalassium</name>
    <dbReference type="NCBI Taxonomy" id="426701"/>
    <lineage>
        <taxon>Bacteria</taxon>
        <taxon>Bacillati</taxon>
        <taxon>Bacillota</taxon>
        <taxon>Bacilli</taxon>
        <taxon>Lactobacillales</taxon>
        <taxon>Carnobacteriaceae</taxon>
        <taxon>Alkalibacterium</taxon>
    </lineage>
</organism>
<evidence type="ECO:0000259" key="3">
    <source>
        <dbReference type="PROSITE" id="PS50975"/>
    </source>
</evidence>
<dbReference type="GO" id="GO:0046872">
    <property type="term" value="F:metal ion binding"/>
    <property type="evidence" value="ECO:0007669"/>
    <property type="project" value="InterPro"/>
</dbReference>
<dbReference type="GO" id="GO:0008716">
    <property type="term" value="F:D-alanine-D-alanine ligase activity"/>
    <property type="evidence" value="ECO:0007669"/>
    <property type="project" value="InterPro"/>
</dbReference>
<dbReference type="Pfam" id="PF07478">
    <property type="entry name" value="Dala_Dala_lig_C"/>
    <property type="match status" value="1"/>
</dbReference>
<dbReference type="Gene3D" id="3.30.470.20">
    <property type="entry name" value="ATP-grasp fold, B domain"/>
    <property type="match status" value="1"/>
</dbReference>
<dbReference type="Proteomes" id="UP000199433">
    <property type="component" value="Unassembled WGS sequence"/>
</dbReference>
<dbReference type="AlphaFoldDB" id="A0A1G8ZXB7"/>
<dbReference type="InterPro" id="IPR011095">
    <property type="entry name" value="Dala_Dala_lig_C"/>
</dbReference>
<feature type="domain" description="ATP-grasp" evidence="3">
    <location>
        <begin position="124"/>
        <end position="316"/>
    </location>
</feature>
<evidence type="ECO:0000313" key="5">
    <source>
        <dbReference type="Proteomes" id="UP000199433"/>
    </source>
</evidence>
<protein>
    <submittedName>
        <fullName evidence="4">Predicted ATP-dependent carboligase, ATP-grasp superfamily</fullName>
    </submittedName>
</protein>
<dbReference type="GO" id="GO:0005524">
    <property type="term" value="F:ATP binding"/>
    <property type="evidence" value="ECO:0007669"/>
    <property type="project" value="UniProtKB-UniRule"/>
</dbReference>
<dbReference type="InterPro" id="IPR036291">
    <property type="entry name" value="NAD(P)-bd_dom_sf"/>
</dbReference>
<keyword evidence="5" id="KW-1185">Reference proteome</keyword>
<evidence type="ECO:0000313" key="4">
    <source>
        <dbReference type="EMBL" id="SDK19782.1"/>
    </source>
</evidence>
<evidence type="ECO:0000256" key="1">
    <source>
        <dbReference type="ARBA" id="ARBA00022598"/>
    </source>
</evidence>
<gene>
    <name evidence="4" type="ORF">SAMN04488098_10173</name>
</gene>
<dbReference type="EMBL" id="FNFK01000017">
    <property type="protein sequence ID" value="SDK19782.1"/>
    <property type="molecule type" value="Genomic_DNA"/>
</dbReference>
<reference evidence="5" key="1">
    <citation type="submission" date="2016-10" db="EMBL/GenBank/DDBJ databases">
        <authorList>
            <person name="Varghese N."/>
            <person name="Submissions S."/>
        </authorList>
    </citation>
    <scope>NUCLEOTIDE SEQUENCE [LARGE SCALE GENOMIC DNA]</scope>
    <source>
        <strain evidence="5">DSM 19181</strain>
    </source>
</reference>
<keyword evidence="1 4" id="KW-0436">Ligase</keyword>
<dbReference type="SUPFAM" id="SSF56059">
    <property type="entry name" value="Glutathione synthetase ATP-binding domain-like"/>
    <property type="match status" value="1"/>
</dbReference>
<proteinExistence type="predicted"/>
<dbReference type="RefSeq" id="WP_091266421.1">
    <property type="nucleotide sequence ID" value="NZ_FNFK01000017.1"/>
</dbReference>
<name>A0A1G8ZXB7_9LACT</name>
<accession>A0A1G8ZXB7</accession>
<dbReference type="OrthoDB" id="5420347at2"/>
<dbReference type="PROSITE" id="PS50975">
    <property type="entry name" value="ATP_GRASP"/>
    <property type="match status" value="1"/>
</dbReference>
<dbReference type="InterPro" id="IPR011761">
    <property type="entry name" value="ATP-grasp"/>
</dbReference>
<dbReference type="SUPFAM" id="SSF51735">
    <property type="entry name" value="NAD(P)-binding Rossmann-fold domains"/>
    <property type="match status" value="1"/>
</dbReference>
<keyword evidence="2" id="KW-0067">ATP-binding</keyword>
<dbReference type="InterPro" id="IPR013815">
    <property type="entry name" value="ATP_grasp_subdomain_1"/>
</dbReference>
<dbReference type="STRING" id="426701.SAMN04488098_10173"/>
<keyword evidence="2" id="KW-0547">Nucleotide-binding</keyword>